<evidence type="ECO:0000313" key="1">
    <source>
        <dbReference type="EMBL" id="SUN62339.1"/>
    </source>
</evidence>
<protein>
    <submittedName>
        <fullName evidence="1">Uncharacterized protein</fullName>
    </submittedName>
</protein>
<evidence type="ECO:0000313" key="2">
    <source>
        <dbReference type="Proteomes" id="UP000254924"/>
    </source>
</evidence>
<reference evidence="1 2" key="1">
    <citation type="submission" date="2018-06" db="EMBL/GenBank/DDBJ databases">
        <authorList>
            <consortium name="Pathogen Informatics"/>
            <person name="Doyle S."/>
        </authorList>
    </citation>
    <scope>NUCLEOTIDE SEQUENCE [LARGE SCALE GENOMIC DNA]</scope>
    <source>
        <strain evidence="1 2">NCTC12224</strain>
    </source>
</reference>
<proteinExistence type="predicted"/>
<dbReference type="AlphaFoldDB" id="A0A380KCJ8"/>
<organism evidence="1 2">
    <name type="scientific">Streptococcus hyointestinalis</name>
    <dbReference type="NCBI Taxonomy" id="1337"/>
    <lineage>
        <taxon>Bacteria</taxon>
        <taxon>Bacillati</taxon>
        <taxon>Bacillota</taxon>
        <taxon>Bacilli</taxon>
        <taxon>Lactobacillales</taxon>
        <taxon>Streptococcaceae</taxon>
        <taxon>Streptococcus</taxon>
    </lineage>
</organism>
<dbReference type="EMBL" id="UHFN01000007">
    <property type="protein sequence ID" value="SUN62339.1"/>
    <property type="molecule type" value="Genomic_DNA"/>
</dbReference>
<name>A0A380KCJ8_9STRE</name>
<keyword evidence="2" id="KW-1185">Reference proteome</keyword>
<accession>A0A380KCJ8</accession>
<gene>
    <name evidence="1" type="ORF">NCTC12224_01828</name>
</gene>
<sequence>MGKVVTKDIFGDGFHYRYDDGIEEHFIPTLFGDSYKGDDGSRIEPAFLGGYKAKRYDGHIETARI</sequence>
<dbReference type="Proteomes" id="UP000254924">
    <property type="component" value="Unassembled WGS sequence"/>
</dbReference>